<dbReference type="EMBL" id="JSYZ01000017">
    <property type="protein sequence ID" value="KPA89132.1"/>
    <property type="molecule type" value="Genomic_DNA"/>
</dbReference>
<dbReference type="InterPro" id="IPR002302">
    <property type="entry name" value="Leu-tRNA-ligase"/>
</dbReference>
<evidence type="ECO:0000256" key="9">
    <source>
        <dbReference type="HAMAP-Rule" id="MF_00049"/>
    </source>
</evidence>
<evidence type="ECO:0000256" key="2">
    <source>
        <dbReference type="ARBA" id="ARBA00022490"/>
    </source>
</evidence>
<comment type="subcellular location">
    <subcellularLocation>
        <location evidence="9">Cytoplasm</location>
    </subcellularLocation>
</comment>
<evidence type="ECO:0000256" key="10">
    <source>
        <dbReference type="RuleBase" id="RU363035"/>
    </source>
</evidence>
<dbReference type="Gene3D" id="1.10.730.10">
    <property type="entry name" value="Isoleucyl-tRNA Synthetase, Domain 1"/>
    <property type="match status" value="2"/>
</dbReference>
<dbReference type="FunFam" id="1.10.730.10:FF:000003">
    <property type="entry name" value="Leucine--tRNA ligase"/>
    <property type="match status" value="1"/>
</dbReference>
<keyword evidence="4 9" id="KW-0547">Nucleotide-binding</keyword>
<dbReference type="EC" id="6.1.1.4" evidence="9"/>
<feature type="domain" description="Aminoacyl-tRNA synthetase class Ia" evidence="11">
    <location>
        <begin position="623"/>
        <end position="660"/>
    </location>
</feature>
<dbReference type="CDD" id="cd00812">
    <property type="entry name" value="LeuRS_core"/>
    <property type="match status" value="1"/>
</dbReference>
<comment type="similarity">
    <text evidence="1 9 10">Belongs to the class-I aminoacyl-tRNA synthetase family.</text>
</comment>
<dbReference type="Gene3D" id="2.20.28.290">
    <property type="match status" value="1"/>
</dbReference>
<dbReference type="Pfam" id="PF09334">
    <property type="entry name" value="tRNA-synt_1g"/>
    <property type="match status" value="1"/>
</dbReference>
<dbReference type="Pfam" id="PF00133">
    <property type="entry name" value="tRNA-synt_1"/>
    <property type="match status" value="2"/>
</dbReference>
<feature type="short sequence motif" description="'KMSKS' region" evidence="9">
    <location>
        <begin position="627"/>
        <end position="631"/>
    </location>
</feature>
<dbReference type="GO" id="GO:0002161">
    <property type="term" value="F:aminoacyl-tRNA deacylase activity"/>
    <property type="evidence" value="ECO:0007669"/>
    <property type="project" value="InterPro"/>
</dbReference>
<dbReference type="STRING" id="50340.PF66_04285"/>
<dbReference type="FunFam" id="3.40.50.620:FF:000003">
    <property type="entry name" value="Leucine--tRNA ligase"/>
    <property type="match status" value="1"/>
</dbReference>
<keyword evidence="7 9" id="KW-0030">Aminoacyl-tRNA synthetase</keyword>
<dbReference type="FunFam" id="3.10.20.590:FF:000001">
    <property type="entry name" value="Leucine--tRNA ligase"/>
    <property type="match status" value="1"/>
</dbReference>
<dbReference type="FunFam" id="2.20.28.290:FF:000001">
    <property type="entry name" value="Leucine--tRNA ligase"/>
    <property type="match status" value="1"/>
</dbReference>
<dbReference type="SUPFAM" id="SSF52374">
    <property type="entry name" value="Nucleotidylyl transferase"/>
    <property type="match status" value="1"/>
</dbReference>
<dbReference type="Pfam" id="PF13603">
    <property type="entry name" value="tRNA-synt_1_2"/>
    <property type="match status" value="1"/>
</dbReference>
<accession>A0A0N0E2N9</accession>
<dbReference type="SUPFAM" id="SSF47323">
    <property type="entry name" value="Anticodon-binding domain of a subclass of class I aminoacyl-tRNA synthetases"/>
    <property type="match status" value="1"/>
</dbReference>
<dbReference type="InterPro" id="IPR013155">
    <property type="entry name" value="M/V/L/I-tRNA-synth_anticd-bd"/>
</dbReference>
<evidence type="ECO:0000259" key="13">
    <source>
        <dbReference type="Pfam" id="PF09334"/>
    </source>
</evidence>
<dbReference type="FunFam" id="3.90.740.10:FF:000012">
    <property type="entry name" value="Leucine--tRNA ligase"/>
    <property type="match status" value="1"/>
</dbReference>
<evidence type="ECO:0000256" key="1">
    <source>
        <dbReference type="ARBA" id="ARBA00005594"/>
    </source>
</evidence>
<dbReference type="AlphaFoldDB" id="A0A0N0E2N9"/>
<dbReference type="NCBIfam" id="TIGR00396">
    <property type="entry name" value="leuS_bact"/>
    <property type="match status" value="1"/>
</dbReference>
<evidence type="ECO:0000259" key="11">
    <source>
        <dbReference type="Pfam" id="PF00133"/>
    </source>
</evidence>
<dbReference type="GO" id="GO:0005829">
    <property type="term" value="C:cytosol"/>
    <property type="evidence" value="ECO:0007669"/>
    <property type="project" value="TreeGrafter"/>
</dbReference>
<evidence type="ECO:0000256" key="7">
    <source>
        <dbReference type="ARBA" id="ARBA00023146"/>
    </source>
</evidence>
<dbReference type="SUPFAM" id="SSF50677">
    <property type="entry name" value="ValRS/IleRS/LeuRS editing domain"/>
    <property type="match status" value="1"/>
</dbReference>
<evidence type="ECO:0000256" key="8">
    <source>
        <dbReference type="ARBA" id="ARBA00047469"/>
    </source>
</evidence>
<evidence type="ECO:0000256" key="6">
    <source>
        <dbReference type="ARBA" id="ARBA00022917"/>
    </source>
</evidence>
<evidence type="ECO:0000256" key="3">
    <source>
        <dbReference type="ARBA" id="ARBA00022598"/>
    </source>
</evidence>
<dbReference type="FunFam" id="3.40.50.620:FF:000056">
    <property type="entry name" value="Leucine--tRNA ligase"/>
    <property type="match status" value="1"/>
</dbReference>
<evidence type="ECO:0000313" key="16">
    <source>
        <dbReference type="Proteomes" id="UP000037931"/>
    </source>
</evidence>
<dbReference type="PANTHER" id="PTHR43740">
    <property type="entry name" value="LEUCYL-TRNA SYNTHETASE"/>
    <property type="match status" value="1"/>
</dbReference>
<dbReference type="Gene3D" id="3.40.50.620">
    <property type="entry name" value="HUPs"/>
    <property type="match status" value="2"/>
</dbReference>
<keyword evidence="5 9" id="KW-0067">ATP-binding</keyword>
<dbReference type="CDD" id="cd07958">
    <property type="entry name" value="Anticodon_Ia_Leu_BEm"/>
    <property type="match status" value="1"/>
</dbReference>
<dbReference type="InterPro" id="IPR001412">
    <property type="entry name" value="aa-tRNA-synth_I_CS"/>
</dbReference>
<evidence type="ECO:0000259" key="12">
    <source>
        <dbReference type="Pfam" id="PF08264"/>
    </source>
</evidence>
<evidence type="ECO:0000259" key="14">
    <source>
        <dbReference type="Pfam" id="PF13603"/>
    </source>
</evidence>
<dbReference type="Proteomes" id="UP000037931">
    <property type="component" value="Unassembled WGS sequence"/>
</dbReference>
<dbReference type="PROSITE" id="PS00178">
    <property type="entry name" value="AA_TRNA_LIGASE_I"/>
    <property type="match status" value="1"/>
</dbReference>
<dbReference type="InterPro" id="IPR025709">
    <property type="entry name" value="Leu_tRNA-synth_edit"/>
</dbReference>
<keyword evidence="16" id="KW-1185">Reference proteome</keyword>
<keyword evidence="6 9" id="KW-0648">Protein biosynthesis</keyword>
<dbReference type="InterPro" id="IPR014729">
    <property type="entry name" value="Rossmann-like_a/b/a_fold"/>
</dbReference>
<dbReference type="PATRIC" id="fig|50340.43.peg.1589"/>
<dbReference type="Gene3D" id="3.10.20.590">
    <property type="match status" value="1"/>
</dbReference>
<dbReference type="OrthoDB" id="9810365at2"/>
<dbReference type="HAMAP" id="MF_00049_B">
    <property type="entry name" value="Leu_tRNA_synth_B"/>
    <property type="match status" value="1"/>
</dbReference>
<feature type="short sequence motif" description="'HIGH' region" evidence="9">
    <location>
        <begin position="42"/>
        <end position="52"/>
    </location>
</feature>
<dbReference type="GO" id="GO:0004823">
    <property type="term" value="F:leucine-tRNA ligase activity"/>
    <property type="evidence" value="ECO:0007669"/>
    <property type="project" value="UniProtKB-UniRule"/>
</dbReference>
<keyword evidence="2 9" id="KW-0963">Cytoplasm</keyword>
<feature type="domain" description="Aminoacyl-tRNA synthetase class Ia" evidence="11">
    <location>
        <begin position="423"/>
        <end position="579"/>
    </location>
</feature>
<evidence type="ECO:0000256" key="5">
    <source>
        <dbReference type="ARBA" id="ARBA00022840"/>
    </source>
</evidence>
<sequence>MHEHYQPREIENAAQSFWDEQKSFEVSEQPGKDTYYCLSMFPYPSGKLHMGHVRNYTIGDVIARYQRMQGKNVLQPMGWDAFGMPAENAAMKNKVAPAKWTYENIAYMKSQLRSLGLAVDWSREVTTCKPDYYRWEQWLFTRLFEKGVIYRKNGTVNWDPVDQTVLANEQVIDGRGWRSGALIEKREIPMYYFKITAYADELLESLDELPGWPEQVKTMQRNWIGKSRGMEVQFPYDVDSIGEAGTLKVFTTRPDTLMGATYVAVAAEHPLATQAARNNPELQAFIAECKAGSVAEADVATQEKKGLPTGLFVAHPLTGEKLPVWVANYVLMHYGDGAVMAVPAHDERDFEFASKYHLPIKSVVRTSSGDTHPAPWQDAYGEHGTLINSGEFDGLDFAGAFDAIEAALIRKNLGASRTQFRLRDWGISRQRYWGCPIPIIHCDSCGDVPVPEDQLPVVLPEDVVPDGAGSPLARMPEFYECNCPKCGQPAKRETDTMDTFVESSWYYARYASPRYEGGLVDPKAANHWLPVDQYIGGIEHAILHLLYARFFHKLMRDEGLVSSNEPFKNLLTQGMVVAETYYRREANGGYTWYNPADVELERDSKAKIIGARLISDGLPVEIGGTEKMAKSKNNGVDPQSMIEQYGADTCRLFMMFASPPDMSLEWSDSGVEGAHRFLKRVWRLAQAHVTQGLPGKLDLTALNDEQKAVRRSIHLAIKQASQDVGQNHKFNTAIAQVMTLMNVLEKTPQGSTQDRALIQEGLETVALLLAPITPHISHELWKQLGQDGAIIDAGWPVLDESALVQDSLVLVIQVNGKLRGQIEMPASATREEIEAAARVNENVLRFIDGLTIRKVIVVPGKLVNIVAS</sequence>
<organism evidence="15 16">
    <name type="scientific">Pseudomonas asplenii</name>
    <dbReference type="NCBI Taxonomy" id="53407"/>
    <lineage>
        <taxon>Bacteria</taxon>
        <taxon>Pseudomonadati</taxon>
        <taxon>Pseudomonadota</taxon>
        <taxon>Gammaproteobacteria</taxon>
        <taxon>Pseudomonadales</taxon>
        <taxon>Pseudomonadaceae</taxon>
        <taxon>Pseudomonas</taxon>
    </lineage>
</organism>
<dbReference type="InterPro" id="IPR015413">
    <property type="entry name" value="Methionyl/Leucyl_tRNA_Synth"/>
</dbReference>
<evidence type="ECO:0000256" key="4">
    <source>
        <dbReference type="ARBA" id="ARBA00022741"/>
    </source>
</evidence>
<reference evidence="15 16" key="1">
    <citation type="journal article" date="2015" name="PLoS ONE">
        <title>Rice-Infecting Pseudomonas Genomes Are Highly Accessorized and Harbor Multiple Putative Virulence Mechanisms to Cause Sheath Brown Rot.</title>
        <authorList>
            <person name="Quibod I.L."/>
            <person name="Grande G."/>
            <person name="Oreiro E.G."/>
            <person name="Borja F.N."/>
            <person name="Dossa G.S."/>
            <person name="Mauleon R."/>
            <person name="Cruz C.V."/>
            <person name="Oliva R."/>
        </authorList>
    </citation>
    <scope>NUCLEOTIDE SEQUENCE [LARGE SCALE GENOMIC DNA]</scope>
    <source>
        <strain evidence="15 16">IRRI 6609</strain>
    </source>
</reference>
<dbReference type="InterPro" id="IPR009008">
    <property type="entry name" value="Val/Leu/Ile-tRNA-synth_edit"/>
</dbReference>
<name>A0A0N0E2N9_9PSED</name>
<dbReference type="GO" id="GO:0005524">
    <property type="term" value="F:ATP binding"/>
    <property type="evidence" value="ECO:0007669"/>
    <property type="project" value="UniProtKB-UniRule"/>
</dbReference>
<dbReference type="GO" id="GO:0006429">
    <property type="term" value="P:leucyl-tRNA aminoacylation"/>
    <property type="evidence" value="ECO:0007669"/>
    <property type="project" value="UniProtKB-UniRule"/>
</dbReference>
<gene>
    <name evidence="9" type="primary">leuS</name>
    <name evidence="15" type="ORF">PF66_04285</name>
</gene>
<protein>
    <recommendedName>
        <fullName evidence="9">Leucine--tRNA ligase</fullName>
        <ecNumber evidence="9">6.1.1.4</ecNumber>
    </recommendedName>
    <alternativeName>
        <fullName evidence="9">Leucyl-tRNA synthetase</fullName>
        <shortName evidence="9">LeuRS</shortName>
    </alternativeName>
</protein>
<feature type="binding site" evidence="9">
    <location>
        <position position="630"/>
    </location>
    <ligand>
        <name>ATP</name>
        <dbReference type="ChEBI" id="CHEBI:30616"/>
    </ligand>
</feature>
<dbReference type="RefSeq" id="WP_054063737.1">
    <property type="nucleotide sequence ID" value="NZ_JSYZ01000017.1"/>
</dbReference>
<feature type="domain" description="Leucyl-tRNA synthetase editing" evidence="14">
    <location>
        <begin position="221"/>
        <end position="407"/>
    </location>
</feature>
<proteinExistence type="inferred from homology"/>
<comment type="catalytic activity">
    <reaction evidence="8 9">
        <text>tRNA(Leu) + L-leucine + ATP = L-leucyl-tRNA(Leu) + AMP + diphosphate</text>
        <dbReference type="Rhea" id="RHEA:11688"/>
        <dbReference type="Rhea" id="RHEA-COMP:9613"/>
        <dbReference type="Rhea" id="RHEA-COMP:9622"/>
        <dbReference type="ChEBI" id="CHEBI:30616"/>
        <dbReference type="ChEBI" id="CHEBI:33019"/>
        <dbReference type="ChEBI" id="CHEBI:57427"/>
        <dbReference type="ChEBI" id="CHEBI:78442"/>
        <dbReference type="ChEBI" id="CHEBI:78494"/>
        <dbReference type="ChEBI" id="CHEBI:456215"/>
        <dbReference type="EC" id="6.1.1.4"/>
    </reaction>
</comment>
<dbReference type="PRINTS" id="PR00985">
    <property type="entry name" value="TRNASYNTHLEU"/>
</dbReference>
<evidence type="ECO:0000313" key="15">
    <source>
        <dbReference type="EMBL" id="KPA89132.1"/>
    </source>
</evidence>
<dbReference type="PANTHER" id="PTHR43740:SF2">
    <property type="entry name" value="LEUCINE--TRNA LIGASE, MITOCHONDRIAL"/>
    <property type="match status" value="1"/>
</dbReference>
<keyword evidence="3 9" id="KW-0436">Ligase</keyword>
<feature type="domain" description="Methionyl/Valyl/Leucyl/Isoleucyl-tRNA synthetase anticodon-binding" evidence="12">
    <location>
        <begin position="708"/>
        <end position="831"/>
    </location>
</feature>
<comment type="caution">
    <text evidence="15">The sequence shown here is derived from an EMBL/GenBank/DDBJ whole genome shotgun (WGS) entry which is preliminary data.</text>
</comment>
<dbReference type="Gene3D" id="3.90.740.10">
    <property type="entry name" value="Valyl/Leucyl/Isoleucyl-tRNA synthetase, editing domain"/>
    <property type="match status" value="1"/>
</dbReference>
<dbReference type="InterPro" id="IPR009080">
    <property type="entry name" value="tRNAsynth_Ia_anticodon-bd"/>
</dbReference>
<feature type="domain" description="Methionyl/Leucyl tRNA synthetase" evidence="13">
    <location>
        <begin position="39"/>
        <end position="171"/>
    </location>
</feature>
<dbReference type="InterPro" id="IPR002300">
    <property type="entry name" value="aa-tRNA-synth_Ia"/>
</dbReference>
<dbReference type="Pfam" id="PF08264">
    <property type="entry name" value="Anticodon_1"/>
    <property type="match status" value="1"/>
</dbReference>